<dbReference type="PANTHER" id="PTHR22604:SF105">
    <property type="entry name" value="TRANS-1,2-DIHYDROBENZENE-1,2-DIOL DEHYDROGENASE"/>
    <property type="match status" value="1"/>
</dbReference>
<comment type="similarity">
    <text evidence="1">Belongs to the Gfo/Idh/MocA family.</text>
</comment>
<evidence type="ECO:0000259" key="6">
    <source>
        <dbReference type="Pfam" id="PF01408"/>
    </source>
</evidence>
<evidence type="ECO:0000256" key="5">
    <source>
        <dbReference type="ARBA" id="ARBA00049233"/>
    </source>
</evidence>
<gene>
    <name evidence="8" type="ORF">EDB92DRAFT_1898072</name>
</gene>
<dbReference type="Gene3D" id="3.40.50.720">
    <property type="entry name" value="NAD(P)-binding Rossmann-like Domain"/>
    <property type="match status" value="1"/>
</dbReference>
<dbReference type="SUPFAM" id="SSF51735">
    <property type="entry name" value="NAD(P)-binding Rossmann-fold domains"/>
    <property type="match status" value="1"/>
</dbReference>
<protein>
    <recommendedName>
        <fullName evidence="3">D-xylose 1-dehydrogenase (NADP(+), D-xylono-1,5-lactone-forming)</fullName>
        <ecNumber evidence="3">1.1.1.179</ecNumber>
    </recommendedName>
    <alternativeName>
        <fullName evidence="4">D-xylose-NADP dehydrogenase</fullName>
    </alternativeName>
</protein>
<dbReference type="SUPFAM" id="SSF55347">
    <property type="entry name" value="Glyceraldehyde-3-phosphate dehydrogenase-like, C-terminal domain"/>
    <property type="match status" value="1"/>
</dbReference>
<keyword evidence="9" id="KW-1185">Reference proteome</keyword>
<sequence>MASLYGFAKRLYLVFNPPSPKEPTASPLRFGILGAARIAPIALILPVKSHPDAVVTAVAARDQGRADAFAKQHGIPKAYGGSGAYQKLLDDPEIDVVYNPLPNGLHYEWTMKALAAGKHVLLEKPSANTAEETRKMFTFAQEKGLVLLEAFHYRYHPATRRVKAIIDSGELGTLTKIEVNFGIPGFFVKDSDIRMVYDLGGGAMMDMGCYAMSISRYLANADPTKVISANAEVLPKFPRVDVSTTATLAFPTSGGTTTNGSADGLTATLLTHFRLPPLLGFLPRWPDFSVRVSGTRGIVDLSNFPAPWVHHNITVESSEQEGGRLRKRTEKHYGNLGWTTYRYQLEALVDKLRERTPEHWYDAQDSITNLEWIEAVYKETGLGSRPPSTAQVP</sequence>
<reference evidence="8" key="1">
    <citation type="submission" date="2022-01" db="EMBL/GenBank/DDBJ databases">
        <title>Comparative genomics reveals a dynamic genome evolution in the ectomycorrhizal milk-cap (Lactarius) mushrooms.</title>
        <authorList>
            <consortium name="DOE Joint Genome Institute"/>
            <person name="Lebreton A."/>
            <person name="Tang N."/>
            <person name="Kuo A."/>
            <person name="LaButti K."/>
            <person name="Drula E."/>
            <person name="Barry K."/>
            <person name="Clum A."/>
            <person name="Lipzen A."/>
            <person name="Mousain D."/>
            <person name="Ng V."/>
            <person name="Wang R."/>
            <person name="Wang X."/>
            <person name="Dai Y."/>
            <person name="Henrissat B."/>
            <person name="Grigoriev I.V."/>
            <person name="Guerin-Laguette A."/>
            <person name="Yu F."/>
            <person name="Martin F.M."/>
        </authorList>
    </citation>
    <scope>NUCLEOTIDE SEQUENCE</scope>
    <source>
        <strain evidence="8">QP</strain>
    </source>
</reference>
<dbReference type="InterPro" id="IPR055170">
    <property type="entry name" value="GFO_IDH_MocA-like_dom"/>
</dbReference>
<dbReference type="EMBL" id="JAKELL010000118">
    <property type="protein sequence ID" value="KAH8981331.1"/>
    <property type="molecule type" value="Genomic_DNA"/>
</dbReference>
<dbReference type="PANTHER" id="PTHR22604">
    <property type="entry name" value="OXIDOREDUCTASES"/>
    <property type="match status" value="1"/>
</dbReference>
<dbReference type="EC" id="1.1.1.179" evidence="3"/>
<evidence type="ECO:0000313" key="8">
    <source>
        <dbReference type="EMBL" id="KAH8981331.1"/>
    </source>
</evidence>
<organism evidence="8 9">
    <name type="scientific">Lactarius akahatsu</name>
    <dbReference type="NCBI Taxonomy" id="416441"/>
    <lineage>
        <taxon>Eukaryota</taxon>
        <taxon>Fungi</taxon>
        <taxon>Dikarya</taxon>
        <taxon>Basidiomycota</taxon>
        <taxon>Agaricomycotina</taxon>
        <taxon>Agaricomycetes</taxon>
        <taxon>Russulales</taxon>
        <taxon>Russulaceae</taxon>
        <taxon>Lactarius</taxon>
    </lineage>
</organism>
<dbReference type="InterPro" id="IPR000683">
    <property type="entry name" value="Gfo/Idh/MocA-like_OxRdtase_N"/>
</dbReference>
<accession>A0AAD4L8A9</accession>
<dbReference type="Gene3D" id="3.30.360.10">
    <property type="entry name" value="Dihydrodipicolinate Reductase, domain 2"/>
    <property type="match status" value="1"/>
</dbReference>
<evidence type="ECO:0000259" key="7">
    <source>
        <dbReference type="Pfam" id="PF22725"/>
    </source>
</evidence>
<evidence type="ECO:0000256" key="3">
    <source>
        <dbReference type="ARBA" id="ARBA00038984"/>
    </source>
</evidence>
<dbReference type="InterPro" id="IPR036291">
    <property type="entry name" value="NAD(P)-bd_dom_sf"/>
</dbReference>
<name>A0AAD4L8A9_9AGAM</name>
<feature type="domain" description="Gfo/Idh/MocA-like oxidoreductase N-terminal" evidence="6">
    <location>
        <begin position="28"/>
        <end position="148"/>
    </location>
</feature>
<keyword evidence="2" id="KW-0560">Oxidoreductase</keyword>
<dbReference type="Pfam" id="PF01408">
    <property type="entry name" value="GFO_IDH_MocA"/>
    <property type="match status" value="1"/>
</dbReference>
<feature type="domain" description="GFO/IDH/MocA-like oxidoreductase" evidence="7">
    <location>
        <begin position="160"/>
        <end position="297"/>
    </location>
</feature>
<dbReference type="Pfam" id="PF22725">
    <property type="entry name" value="GFO_IDH_MocA_C3"/>
    <property type="match status" value="1"/>
</dbReference>
<dbReference type="Proteomes" id="UP001201163">
    <property type="component" value="Unassembled WGS sequence"/>
</dbReference>
<evidence type="ECO:0000256" key="4">
    <source>
        <dbReference type="ARBA" id="ARBA00042988"/>
    </source>
</evidence>
<evidence type="ECO:0000313" key="9">
    <source>
        <dbReference type="Proteomes" id="UP001201163"/>
    </source>
</evidence>
<evidence type="ECO:0000256" key="1">
    <source>
        <dbReference type="ARBA" id="ARBA00010928"/>
    </source>
</evidence>
<dbReference type="GO" id="GO:0000166">
    <property type="term" value="F:nucleotide binding"/>
    <property type="evidence" value="ECO:0007669"/>
    <property type="project" value="InterPro"/>
</dbReference>
<dbReference type="AlphaFoldDB" id="A0AAD4L8A9"/>
<comment type="caution">
    <text evidence="8">The sequence shown here is derived from an EMBL/GenBank/DDBJ whole genome shotgun (WGS) entry which is preliminary data.</text>
</comment>
<evidence type="ECO:0000256" key="2">
    <source>
        <dbReference type="ARBA" id="ARBA00023002"/>
    </source>
</evidence>
<proteinExistence type="inferred from homology"/>
<dbReference type="GO" id="GO:0047837">
    <property type="term" value="F:D-xylose 1-dehydrogenase (NADP+) activity"/>
    <property type="evidence" value="ECO:0007669"/>
    <property type="project" value="UniProtKB-EC"/>
</dbReference>
<comment type="catalytic activity">
    <reaction evidence="5">
        <text>D-xylose + NADP(+) = D-xylono-1,5-lactone + NADPH + H(+)</text>
        <dbReference type="Rhea" id="RHEA:22000"/>
        <dbReference type="ChEBI" id="CHEBI:15378"/>
        <dbReference type="ChEBI" id="CHEBI:15867"/>
        <dbReference type="ChEBI" id="CHEBI:53455"/>
        <dbReference type="ChEBI" id="CHEBI:57783"/>
        <dbReference type="ChEBI" id="CHEBI:58349"/>
        <dbReference type="EC" id="1.1.1.179"/>
    </reaction>
</comment>
<dbReference type="InterPro" id="IPR050984">
    <property type="entry name" value="Gfo/Idh/MocA_domain"/>
</dbReference>